<evidence type="ECO:0000313" key="2">
    <source>
        <dbReference type="EMBL" id="NHN84643.1"/>
    </source>
</evidence>
<feature type="domain" description="Transglutaminase-like" evidence="1">
    <location>
        <begin position="171"/>
        <end position="242"/>
    </location>
</feature>
<keyword evidence="3" id="KW-1185">Reference proteome</keyword>
<dbReference type="InterPro" id="IPR038765">
    <property type="entry name" value="Papain-like_cys_pep_sf"/>
</dbReference>
<dbReference type="RefSeq" id="WP_173583045.1">
    <property type="nucleotide sequence ID" value="NZ_WOTB01000009.1"/>
</dbReference>
<name>A0ABX0JPG1_9PROT</name>
<dbReference type="PANTHER" id="PTHR33490:SF7">
    <property type="entry name" value="BLR2979 PROTEIN"/>
    <property type="match status" value="1"/>
</dbReference>
<organism evidence="2 3">
    <name type="scientific">Acetobacter musti</name>
    <dbReference type="NCBI Taxonomy" id="864732"/>
    <lineage>
        <taxon>Bacteria</taxon>
        <taxon>Pseudomonadati</taxon>
        <taxon>Pseudomonadota</taxon>
        <taxon>Alphaproteobacteria</taxon>
        <taxon>Acetobacterales</taxon>
        <taxon>Acetobacteraceae</taxon>
        <taxon>Acetobacter</taxon>
    </lineage>
</organism>
<reference evidence="2 3" key="1">
    <citation type="journal article" date="2020" name="Int. J. Syst. Evol. Microbiol.">
        <title>Novel acetic acid bacteria from cider fermentations: Acetobacter conturbans sp. nov. and Acetobacter fallax sp. nov.</title>
        <authorList>
            <person name="Sombolestani A.S."/>
            <person name="Cleenwerck I."/>
            <person name="Cnockaert M."/>
            <person name="Borremans W."/>
            <person name="Wieme A.D."/>
            <person name="De Vuyst L."/>
            <person name="Vandamme P."/>
        </authorList>
    </citation>
    <scope>NUCLEOTIDE SEQUENCE [LARGE SCALE GENOMIC DNA]</scope>
    <source>
        <strain evidence="2 3">LMG 30640</strain>
    </source>
</reference>
<dbReference type="EMBL" id="WOTB01000009">
    <property type="protein sequence ID" value="NHN84643.1"/>
    <property type="molecule type" value="Genomic_DNA"/>
</dbReference>
<evidence type="ECO:0000313" key="3">
    <source>
        <dbReference type="Proteomes" id="UP000635278"/>
    </source>
</evidence>
<dbReference type="Pfam" id="PF08379">
    <property type="entry name" value="Bact_transglu_N"/>
    <property type="match status" value="1"/>
</dbReference>
<gene>
    <name evidence="2" type="ORF">GOB93_08295</name>
</gene>
<protein>
    <submittedName>
        <fullName evidence="2">Transglutaminase family protein</fullName>
    </submittedName>
</protein>
<dbReference type="SMART" id="SM00460">
    <property type="entry name" value="TGc"/>
    <property type="match status" value="1"/>
</dbReference>
<comment type="caution">
    <text evidence="2">The sequence shown here is derived from an EMBL/GenBank/DDBJ whole genome shotgun (WGS) entry which is preliminary data.</text>
</comment>
<dbReference type="PANTHER" id="PTHR33490">
    <property type="entry name" value="BLR5614 PROTEIN-RELATED"/>
    <property type="match status" value="1"/>
</dbReference>
<accession>A0ABX0JPG1</accession>
<dbReference type="SUPFAM" id="SSF54001">
    <property type="entry name" value="Cysteine proteinases"/>
    <property type="match status" value="1"/>
</dbReference>
<dbReference type="InterPro" id="IPR002931">
    <property type="entry name" value="Transglutaminase-like"/>
</dbReference>
<dbReference type="Gene3D" id="3.10.620.30">
    <property type="match status" value="1"/>
</dbReference>
<sequence>MIYRVRHATSYTYGRPVELASHVLHVTPRDFPGQRVLWTRLDCDPLPVRRREGTDHFGNRIFWLFHEAPHDRFDIVSTSEVEVLFDPLPPPEATPSWEDTAILAAQDPDASQYLFDGVMCATSPAVGAYAAQSFPPGRTVLEGLLDLNRRVFSEFRFRSGVSSLRTTVADTLARKEGVCQDFTHLMLSGLRWLGLPARYTSGYIRTRPPPGQKRRLGADVSHAWVGAWLGPEYGWIGLDPTNGIVVRDEHVVLGWGRDYADISPVRGLILGGGGDTLRVGVDLVPADEWDRDPALQALGAVPPCPEPDIIT</sequence>
<proteinExistence type="predicted"/>
<dbReference type="InterPro" id="IPR013589">
    <property type="entry name" value="Bac_transglu_N"/>
</dbReference>
<dbReference type="Proteomes" id="UP000635278">
    <property type="component" value="Unassembled WGS sequence"/>
</dbReference>
<evidence type="ECO:0000259" key="1">
    <source>
        <dbReference type="SMART" id="SM00460"/>
    </source>
</evidence>
<dbReference type="Pfam" id="PF01841">
    <property type="entry name" value="Transglut_core"/>
    <property type="match status" value="1"/>
</dbReference>